<organism evidence="1 2">
    <name type="scientific">Segatella baroniae B14</name>
    <dbReference type="NCBI Taxonomy" id="752555"/>
    <lineage>
        <taxon>Bacteria</taxon>
        <taxon>Pseudomonadati</taxon>
        <taxon>Bacteroidota</taxon>
        <taxon>Bacteroidia</taxon>
        <taxon>Bacteroidales</taxon>
        <taxon>Prevotellaceae</taxon>
        <taxon>Segatella</taxon>
    </lineage>
</organism>
<sequence>MGIKNIFFYQQGNHEVGDLADKSWIDTTYIAYWHERGMQ</sequence>
<evidence type="ECO:0000313" key="2">
    <source>
        <dbReference type="Proteomes" id="UP000004524"/>
    </source>
</evidence>
<dbReference type="AlphaFoldDB" id="D8DXA7"/>
<protein>
    <submittedName>
        <fullName evidence="1">Uncharacterized protein</fullName>
    </submittedName>
</protein>
<gene>
    <name evidence="1" type="ORF">PBR_2730</name>
</gene>
<comment type="caution">
    <text evidence="1">The sequence shown here is derived from an EMBL/GenBank/DDBJ whole genome shotgun (WGS) entry which is preliminary data.</text>
</comment>
<dbReference type="Proteomes" id="UP000004524">
    <property type="component" value="Unassembled WGS sequence"/>
</dbReference>
<evidence type="ECO:0000313" key="1">
    <source>
        <dbReference type="EMBL" id="EFI72027.1"/>
    </source>
</evidence>
<accession>D8DXA7</accession>
<name>D8DXA7_9BACT</name>
<reference evidence="1 2" key="1">
    <citation type="journal article" date="2010" name="Microb. Ecol.">
        <title>Comparative genome analysis of Prevotella ruminicola and Prevotella bryantii: insights into their environmental niche.</title>
        <authorList>
            <consortium name="North American Consortium for Rumen Bacteria"/>
            <person name="Purushe J."/>
            <person name="Fouts D.E."/>
            <person name="Morrison M."/>
            <person name="White B.A."/>
            <person name="Mackie R.I."/>
            <person name="Coutinho P.M."/>
            <person name="Henrissat B."/>
            <person name="Nelson K.E."/>
        </authorList>
    </citation>
    <scope>NUCLEOTIDE SEQUENCE [LARGE SCALE GENOMIC DNA]</scope>
    <source>
        <strain evidence="1 2">B14</strain>
    </source>
</reference>
<dbReference type="EMBL" id="ADWO01000058">
    <property type="protein sequence ID" value="EFI72027.1"/>
    <property type="molecule type" value="Genomic_DNA"/>
</dbReference>
<proteinExistence type="predicted"/>
<keyword evidence="2" id="KW-1185">Reference proteome</keyword>